<dbReference type="Pfam" id="PF08719">
    <property type="entry name" value="NADAR"/>
    <property type="match status" value="1"/>
</dbReference>
<organism evidence="3 4">
    <name type="scientific">Mytilus edulis</name>
    <name type="common">Blue mussel</name>
    <dbReference type="NCBI Taxonomy" id="6550"/>
    <lineage>
        <taxon>Eukaryota</taxon>
        <taxon>Metazoa</taxon>
        <taxon>Spiralia</taxon>
        <taxon>Lophotrochozoa</taxon>
        <taxon>Mollusca</taxon>
        <taxon>Bivalvia</taxon>
        <taxon>Autobranchia</taxon>
        <taxon>Pteriomorphia</taxon>
        <taxon>Mytilida</taxon>
        <taxon>Mytiloidea</taxon>
        <taxon>Mytilidae</taxon>
        <taxon>Mytilinae</taxon>
        <taxon>Mytilus</taxon>
    </lineage>
</organism>
<gene>
    <name evidence="3" type="ORF">MEDL_58964</name>
</gene>
<feature type="compositionally biased region" description="Basic and acidic residues" evidence="1">
    <location>
        <begin position="8"/>
        <end position="18"/>
    </location>
</feature>
<feature type="compositionally biased region" description="Polar residues" evidence="1">
    <location>
        <begin position="38"/>
        <end position="65"/>
    </location>
</feature>
<feature type="compositionally biased region" description="Polar residues" evidence="1">
    <location>
        <begin position="456"/>
        <end position="478"/>
    </location>
</feature>
<evidence type="ECO:0000256" key="1">
    <source>
        <dbReference type="SAM" id="MobiDB-lite"/>
    </source>
</evidence>
<comment type="caution">
    <text evidence="3">The sequence shown here is derived from an EMBL/GenBank/DDBJ whole genome shotgun (WGS) entry which is preliminary data.</text>
</comment>
<feature type="region of interest" description="Disordered" evidence="1">
    <location>
        <begin position="96"/>
        <end position="187"/>
    </location>
</feature>
<dbReference type="NCBIfam" id="TIGR02464">
    <property type="entry name" value="ribofla_fusion"/>
    <property type="match status" value="1"/>
</dbReference>
<feature type="region of interest" description="Disordered" evidence="1">
    <location>
        <begin position="399"/>
        <end position="491"/>
    </location>
</feature>
<reference evidence="3" key="1">
    <citation type="submission" date="2021-03" db="EMBL/GenBank/DDBJ databases">
        <authorList>
            <person name="Bekaert M."/>
        </authorList>
    </citation>
    <scope>NUCLEOTIDE SEQUENCE</scope>
</reference>
<dbReference type="CDD" id="cd15457">
    <property type="entry name" value="NADAR"/>
    <property type="match status" value="1"/>
</dbReference>
<feature type="compositionally biased region" description="Polar residues" evidence="1">
    <location>
        <begin position="399"/>
        <end position="439"/>
    </location>
</feature>
<feature type="compositionally biased region" description="Polar residues" evidence="1">
    <location>
        <begin position="96"/>
        <end position="115"/>
    </location>
</feature>
<accession>A0A8S3USG5</accession>
<dbReference type="Gene3D" id="1.10.357.40">
    <property type="entry name" value="YbiA-like"/>
    <property type="match status" value="1"/>
</dbReference>
<dbReference type="EMBL" id="CAJPWZ010002889">
    <property type="protein sequence ID" value="CAG2247029.1"/>
    <property type="molecule type" value="Genomic_DNA"/>
</dbReference>
<dbReference type="OrthoDB" id="206452at2759"/>
<evidence type="ECO:0000313" key="4">
    <source>
        <dbReference type="Proteomes" id="UP000683360"/>
    </source>
</evidence>
<dbReference type="SUPFAM" id="SSF143990">
    <property type="entry name" value="YbiA-like"/>
    <property type="match status" value="1"/>
</dbReference>
<dbReference type="InterPro" id="IPR037238">
    <property type="entry name" value="YbiA-like_sf"/>
</dbReference>
<evidence type="ECO:0000313" key="3">
    <source>
        <dbReference type="EMBL" id="CAG2247029.1"/>
    </source>
</evidence>
<protein>
    <submittedName>
        <fullName evidence="3">K09935</fullName>
    </submittedName>
</protein>
<dbReference type="AlphaFoldDB" id="A0A8S3USG5"/>
<feature type="domain" description="NADAR" evidence="2">
    <location>
        <begin position="220"/>
        <end position="347"/>
    </location>
</feature>
<keyword evidence="4" id="KW-1185">Reference proteome</keyword>
<sequence>MSECEVDSSGHDVAHPDTCKQAAEPEIFDVPRPKNKSETMQVVDTENISEITNIGDTENIPEQNNMETEPYDTIANTSQEMLNITEAIHDETQLNLNNTTQPGETENLHTDTQGLPDNKNDNEVIESAQIGNEQDETQQTEHSPQEQKIDDAKNEQKPIVDRKTRFKETTSTDKSATESMDDENLSEDAKDLSVNHAVDGQKPNKKEIELKNKALEQYEFFWKSRSPFSQWYEIEFTIDGITFNSAEQYMMYSKAMLFEDEDIAYDVLKESDPREQKRFGRLVRNFNLQLWEASCSAIVERGNKAKFSQNENLKRILLDTYPKTLVEASPYDVIWGIGLEEDDPMAWDWENQSEEYPNTTTKRVKTPDDESILNQIPNLVEENTNLVHDDKTLELTTNSEVDIHGTSSVENKTNMEDTTVENPDNSDTTNTITGNSQTPESIISEADAIEIDKTSTGDSQTPEMNIPESDNTDNSNPNAVDISKVSEITHM</sequence>
<proteinExistence type="predicted"/>
<feature type="compositionally biased region" description="Basic and acidic residues" evidence="1">
    <location>
        <begin position="143"/>
        <end position="171"/>
    </location>
</feature>
<evidence type="ECO:0000259" key="2">
    <source>
        <dbReference type="Pfam" id="PF08719"/>
    </source>
</evidence>
<name>A0A8S3USG5_MYTED</name>
<dbReference type="Proteomes" id="UP000683360">
    <property type="component" value="Unassembled WGS sequence"/>
</dbReference>
<dbReference type="InterPro" id="IPR012816">
    <property type="entry name" value="NADAR"/>
</dbReference>
<feature type="region of interest" description="Disordered" evidence="1">
    <location>
        <begin position="1"/>
        <end position="65"/>
    </location>
</feature>